<dbReference type="PANTHER" id="PTHR46391:SF17">
    <property type="entry name" value="BASIC LEUCINE ZIPPER 19-LIKE"/>
    <property type="match status" value="1"/>
</dbReference>
<evidence type="ECO:0000313" key="6">
    <source>
        <dbReference type="EnsemblPlants" id="Kaladp0878s0015.1.v1.1"/>
    </source>
</evidence>
<dbReference type="GO" id="GO:0005634">
    <property type="term" value="C:nucleus"/>
    <property type="evidence" value="ECO:0007669"/>
    <property type="project" value="TreeGrafter"/>
</dbReference>
<sequence length="337" mass="37310">MEDYYCWSNKSSGDTGNHRVEDLLHARNVAAELTPFAPSTGDSRLGLARSPPPVFKRPHVGSVRSDWTKAFLNQRYQTGSSDVGGAGLIGWTCSGRLPSIPEERELGNDGGGEGKKGKDEIILVKGDGGKRIVTATDELVKDLQAQFSLEELPDATRSAQLADDHDDPDYKRRRRLMLNRLSAQRSRQRKLQAVADKAEIVKMLEVEVEAMRPQINDHEERQKILRMENLMMKSRISALEKRAQLNTIEIEERQAEIRRLKEDLQAAEWMQQGAPHHQHQPLPAVPAPASQSTTATAASACEAGSSDGDGSRLPDIPMHEAEEEEEASSNADDTMEA</sequence>
<accession>A0A7N0VHR9</accession>
<dbReference type="PANTHER" id="PTHR46391">
    <property type="entry name" value="BASIC LEUCINE ZIPPER 34"/>
    <property type="match status" value="1"/>
</dbReference>
<keyword evidence="2" id="KW-0804">Transcription</keyword>
<feature type="compositionally biased region" description="Acidic residues" evidence="4">
    <location>
        <begin position="321"/>
        <end position="337"/>
    </location>
</feature>
<dbReference type="Pfam" id="PF00170">
    <property type="entry name" value="bZIP_1"/>
    <property type="match status" value="1"/>
</dbReference>
<evidence type="ECO:0000256" key="4">
    <source>
        <dbReference type="SAM" id="MobiDB-lite"/>
    </source>
</evidence>
<dbReference type="GO" id="GO:0003700">
    <property type="term" value="F:DNA-binding transcription factor activity"/>
    <property type="evidence" value="ECO:0007669"/>
    <property type="project" value="InterPro"/>
</dbReference>
<name>A0A7N0VHR9_KALFE</name>
<feature type="compositionally biased region" description="Basic and acidic residues" evidence="4">
    <location>
        <begin position="309"/>
        <end position="320"/>
    </location>
</feature>
<organism evidence="6 7">
    <name type="scientific">Kalanchoe fedtschenkoi</name>
    <name type="common">Lavender scallops</name>
    <name type="synonym">South American air plant</name>
    <dbReference type="NCBI Taxonomy" id="63787"/>
    <lineage>
        <taxon>Eukaryota</taxon>
        <taxon>Viridiplantae</taxon>
        <taxon>Streptophyta</taxon>
        <taxon>Embryophyta</taxon>
        <taxon>Tracheophyta</taxon>
        <taxon>Spermatophyta</taxon>
        <taxon>Magnoliopsida</taxon>
        <taxon>eudicotyledons</taxon>
        <taxon>Gunneridae</taxon>
        <taxon>Pentapetalae</taxon>
        <taxon>Saxifragales</taxon>
        <taxon>Crassulaceae</taxon>
        <taxon>Kalanchoe</taxon>
    </lineage>
</organism>
<dbReference type="EnsemblPlants" id="Kaladp0878s0015.1.v1.1">
    <property type="protein sequence ID" value="Kaladp0878s0015.1.v1.1"/>
    <property type="gene ID" value="Kaladp0878s0015.v1.1"/>
</dbReference>
<evidence type="ECO:0000256" key="2">
    <source>
        <dbReference type="ARBA" id="ARBA00023163"/>
    </source>
</evidence>
<reference evidence="6" key="1">
    <citation type="submission" date="2021-01" db="UniProtKB">
        <authorList>
            <consortium name="EnsemblPlants"/>
        </authorList>
    </citation>
    <scope>IDENTIFICATION</scope>
</reference>
<protein>
    <recommendedName>
        <fullName evidence="5">BZIP domain-containing protein</fullName>
    </recommendedName>
</protein>
<dbReference type="InterPro" id="IPR052483">
    <property type="entry name" value="bZIP_transcription_regulators"/>
</dbReference>
<dbReference type="AlphaFoldDB" id="A0A7N0VHR9"/>
<keyword evidence="1" id="KW-0805">Transcription regulation</keyword>
<dbReference type="SUPFAM" id="SSF57959">
    <property type="entry name" value="Leucine zipper domain"/>
    <property type="match status" value="1"/>
</dbReference>
<feature type="region of interest" description="Disordered" evidence="4">
    <location>
        <begin position="270"/>
        <end position="337"/>
    </location>
</feature>
<evidence type="ECO:0000256" key="1">
    <source>
        <dbReference type="ARBA" id="ARBA00023015"/>
    </source>
</evidence>
<feature type="domain" description="BZIP" evidence="5">
    <location>
        <begin position="167"/>
        <end position="231"/>
    </location>
</feature>
<proteinExistence type="predicted"/>
<evidence type="ECO:0000259" key="5">
    <source>
        <dbReference type="SMART" id="SM00338"/>
    </source>
</evidence>
<dbReference type="GO" id="GO:0045893">
    <property type="term" value="P:positive regulation of DNA-templated transcription"/>
    <property type="evidence" value="ECO:0007669"/>
    <property type="project" value="TreeGrafter"/>
</dbReference>
<dbReference type="InterPro" id="IPR046347">
    <property type="entry name" value="bZIP_sf"/>
</dbReference>
<dbReference type="InterPro" id="IPR004827">
    <property type="entry name" value="bZIP"/>
</dbReference>
<evidence type="ECO:0000313" key="7">
    <source>
        <dbReference type="Proteomes" id="UP000594263"/>
    </source>
</evidence>
<dbReference type="Proteomes" id="UP000594263">
    <property type="component" value="Unplaced"/>
</dbReference>
<feature type="compositionally biased region" description="Low complexity" evidence="4">
    <location>
        <begin position="287"/>
        <end position="300"/>
    </location>
</feature>
<keyword evidence="7" id="KW-1185">Reference proteome</keyword>
<keyword evidence="3" id="KW-0539">Nucleus</keyword>
<dbReference type="SMART" id="SM00338">
    <property type="entry name" value="BRLZ"/>
    <property type="match status" value="1"/>
</dbReference>
<dbReference type="GO" id="GO:0003677">
    <property type="term" value="F:DNA binding"/>
    <property type="evidence" value="ECO:0007669"/>
    <property type="project" value="TreeGrafter"/>
</dbReference>
<evidence type="ECO:0000256" key="3">
    <source>
        <dbReference type="ARBA" id="ARBA00023242"/>
    </source>
</evidence>
<dbReference type="Gramene" id="Kaladp0878s0015.1.v1.1">
    <property type="protein sequence ID" value="Kaladp0878s0015.1.v1.1"/>
    <property type="gene ID" value="Kaladp0878s0015.v1.1"/>
</dbReference>